<name>A0A383EFW6_9ZZZZ</name>
<reference evidence="2" key="1">
    <citation type="submission" date="2018-05" db="EMBL/GenBank/DDBJ databases">
        <authorList>
            <person name="Lanie J.A."/>
            <person name="Ng W.-L."/>
            <person name="Kazmierczak K.M."/>
            <person name="Andrzejewski T.M."/>
            <person name="Davidsen T.M."/>
            <person name="Wayne K.J."/>
            <person name="Tettelin H."/>
            <person name="Glass J.I."/>
            <person name="Rusch D."/>
            <person name="Podicherti R."/>
            <person name="Tsui H.-C.T."/>
            <person name="Winkler M.E."/>
        </authorList>
    </citation>
    <scope>NUCLEOTIDE SEQUENCE</scope>
</reference>
<gene>
    <name evidence="2" type="ORF">METZ01_LOCUS508601</name>
</gene>
<dbReference type="AlphaFoldDB" id="A0A383EFW6"/>
<dbReference type="Pfam" id="PF03412">
    <property type="entry name" value="Peptidase_C39"/>
    <property type="match status" value="1"/>
</dbReference>
<dbReference type="GO" id="GO:0006508">
    <property type="term" value="P:proteolysis"/>
    <property type="evidence" value="ECO:0007669"/>
    <property type="project" value="InterPro"/>
</dbReference>
<dbReference type="EMBL" id="UINC01225605">
    <property type="protein sequence ID" value="SVE55747.1"/>
    <property type="molecule type" value="Genomic_DNA"/>
</dbReference>
<dbReference type="GO" id="GO:0016020">
    <property type="term" value="C:membrane"/>
    <property type="evidence" value="ECO:0007669"/>
    <property type="project" value="InterPro"/>
</dbReference>
<dbReference type="InterPro" id="IPR005074">
    <property type="entry name" value="Peptidase_C39"/>
</dbReference>
<sequence>MVECGAASLGIVLGYFGRFVPLEKLRIECGVNRDGTNASNIVKAAGVFGLKGRAFKKEPDQLKK</sequence>
<accession>A0A383EFW6</accession>
<evidence type="ECO:0000313" key="2">
    <source>
        <dbReference type="EMBL" id="SVE55747.1"/>
    </source>
</evidence>
<dbReference type="GO" id="GO:0008233">
    <property type="term" value="F:peptidase activity"/>
    <property type="evidence" value="ECO:0007669"/>
    <property type="project" value="InterPro"/>
</dbReference>
<proteinExistence type="predicted"/>
<feature type="domain" description="Peptidase C39" evidence="1">
    <location>
        <begin position="3"/>
        <end position="63"/>
    </location>
</feature>
<protein>
    <recommendedName>
        <fullName evidence="1">Peptidase C39 domain-containing protein</fullName>
    </recommendedName>
</protein>
<organism evidence="2">
    <name type="scientific">marine metagenome</name>
    <dbReference type="NCBI Taxonomy" id="408172"/>
    <lineage>
        <taxon>unclassified sequences</taxon>
        <taxon>metagenomes</taxon>
        <taxon>ecological metagenomes</taxon>
    </lineage>
</organism>
<dbReference type="Gene3D" id="3.90.70.10">
    <property type="entry name" value="Cysteine proteinases"/>
    <property type="match status" value="1"/>
</dbReference>
<feature type="non-terminal residue" evidence="2">
    <location>
        <position position="64"/>
    </location>
</feature>
<evidence type="ECO:0000259" key="1">
    <source>
        <dbReference type="Pfam" id="PF03412"/>
    </source>
</evidence>
<dbReference type="GO" id="GO:0005524">
    <property type="term" value="F:ATP binding"/>
    <property type="evidence" value="ECO:0007669"/>
    <property type="project" value="InterPro"/>
</dbReference>